<dbReference type="EMBL" id="KQ257459">
    <property type="protein sequence ID" value="KNC98815.1"/>
    <property type="molecule type" value="Genomic_DNA"/>
</dbReference>
<dbReference type="Gene3D" id="3.40.350.10">
    <property type="entry name" value="Creatinase/prolidase N-terminal domain"/>
    <property type="match status" value="1"/>
</dbReference>
<keyword evidence="3 6" id="KW-0479">Metal-binding</keyword>
<dbReference type="InParanoid" id="A0A0L0HB56"/>
<sequence>MSSTYGQQCASTNRQKLLRNLQAAGVSGVVYLRGMETTERKWTDAEMPFRQESNFFYLTGATEADCHFILDIGTSENHLFIPKYGEDYALWCGNPPTVADVKAKYGVDHAGTAEDILRVLEKLNPGKVHILDQEQNLSALGDWKGKADKGSLKKAIIDARVIKSEAEIALMRKAAKISGDAHIALMKAVRPGKDTERQLHALFEYECFRNGGRFQAYTPIVASGRNGSVLHYVNNTDPVTSEKRDMLLVDAACEYECYAADITRTYPVGGKFEGDWKTTYEICLDMQKAVLRAIKAGVEWEDMHRLANKVAAEGLLKAGIAKGTLEDLLGNHIPNIFFPHGLGHLIGLDVHDVGGYPEGVSRIPEPGLRYLRMRRKLEAGMVVTVEPGIYFVDPILDAALANPTQRQFLNVEVLERFRRNVGGVRIEDDVVVTEDGIENLTGWVPKEIADIEAVMAGAK</sequence>
<dbReference type="Pfam" id="PF00557">
    <property type="entry name" value="Peptidase_M24"/>
    <property type="match status" value="1"/>
</dbReference>
<dbReference type="InterPro" id="IPR036005">
    <property type="entry name" value="Creatinase/aminopeptidase-like"/>
</dbReference>
<evidence type="ECO:0000256" key="2">
    <source>
        <dbReference type="ARBA" id="ARBA00008766"/>
    </source>
</evidence>
<name>A0A0L0HB56_SPIPD</name>
<dbReference type="OMA" id="DAHALFF"/>
<dbReference type="InterPro" id="IPR029149">
    <property type="entry name" value="Creatin/AminoP/Spt16_N"/>
</dbReference>
<dbReference type="CDD" id="cd01087">
    <property type="entry name" value="Prolidase"/>
    <property type="match status" value="1"/>
</dbReference>
<dbReference type="VEuPathDB" id="FungiDB:SPPG_05792"/>
<dbReference type="GO" id="GO:0030145">
    <property type="term" value="F:manganese ion binding"/>
    <property type="evidence" value="ECO:0007669"/>
    <property type="project" value="InterPro"/>
</dbReference>
<dbReference type="InterPro" id="IPR000994">
    <property type="entry name" value="Pept_M24"/>
</dbReference>
<organism evidence="8 9">
    <name type="scientific">Spizellomyces punctatus (strain DAOM BR117)</name>
    <dbReference type="NCBI Taxonomy" id="645134"/>
    <lineage>
        <taxon>Eukaryota</taxon>
        <taxon>Fungi</taxon>
        <taxon>Fungi incertae sedis</taxon>
        <taxon>Chytridiomycota</taxon>
        <taxon>Chytridiomycota incertae sedis</taxon>
        <taxon>Chytridiomycetes</taxon>
        <taxon>Spizellomycetales</taxon>
        <taxon>Spizellomycetaceae</taxon>
        <taxon>Spizellomyces</taxon>
    </lineage>
</organism>
<dbReference type="STRING" id="645134.A0A0L0HB56"/>
<evidence type="ECO:0000256" key="4">
    <source>
        <dbReference type="ARBA" id="ARBA00022801"/>
    </source>
</evidence>
<keyword evidence="9" id="KW-1185">Reference proteome</keyword>
<gene>
    <name evidence="8" type="ORF">SPPG_05792</name>
</gene>
<dbReference type="AlphaFoldDB" id="A0A0L0HB56"/>
<dbReference type="Proteomes" id="UP000053201">
    <property type="component" value="Unassembled WGS sequence"/>
</dbReference>
<reference evidence="8 9" key="1">
    <citation type="submission" date="2009-08" db="EMBL/GenBank/DDBJ databases">
        <title>The Genome Sequence of Spizellomyces punctatus strain DAOM BR117.</title>
        <authorList>
            <consortium name="The Broad Institute Genome Sequencing Platform"/>
            <person name="Russ C."/>
            <person name="Cuomo C."/>
            <person name="Shea T."/>
            <person name="Young S.K."/>
            <person name="Zeng Q."/>
            <person name="Koehrsen M."/>
            <person name="Haas B."/>
            <person name="Borodovsky M."/>
            <person name="Guigo R."/>
            <person name="Alvarado L."/>
            <person name="Berlin A."/>
            <person name="Bochicchio J."/>
            <person name="Borenstein D."/>
            <person name="Chapman S."/>
            <person name="Chen Z."/>
            <person name="Engels R."/>
            <person name="Freedman E."/>
            <person name="Gellesch M."/>
            <person name="Goldberg J."/>
            <person name="Griggs A."/>
            <person name="Gujja S."/>
            <person name="Heiman D."/>
            <person name="Hepburn T."/>
            <person name="Howarth C."/>
            <person name="Jen D."/>
            <person name="Larson L."/>
            <person name="Lewis B."/>
            <person name="Mehta T."/>
            <person name="Park D."/>
            <person name="Pearson M."/>
            <person name="Roberts A."/>
            <person name="Saif S."/>
            <person name="Shenoy N."/>
            <person name="Sisk P."/>
            <person name="Stolte C."/>
            <person name="Sykes S."/>
            <person name="Thomson T."/>
            <person name="Walk T."/>
            <person name="White J."/>
            <person name="Yandava C."/>
            <person name="Burger G."/>
            <person name="Gray M.W."/>
            <person name="Holland P.W.H."/>
            <person name="King N."/>
            <person name="Lang F.B.F."/>
            <person name="Roger A.J."/>
            <person name="Ruiz-Trillo I."/>
            <person name="Lander E."/>
            <person name="Nusbaum C."/>
        </authorList>
    </citation>
    <scope>NUCLEOTIDE SEQUENCE [LARGE SCALE GENOMIC DNA]</scope>
    <source>
        <strain evidence="8 9">DAOM BR117</strain>
    </source>
</reference>
<comment type="cofactor">
    <cofactor evidence="1">
        <name>Mn(2+)</name>
        <dbReference type="ChEBI" id="CHEBI:29035"/>
    </cofactor>
</comment>
<comment type="similarity">
    <text evidence="2 6">Belongs to the peptidase M24B family.</text>
</comment>
<dbReference type="InterPro" id="IPR052433">
    <property type="entry name" value="X-Pro_dipept-like"/>
</dbReference>
<dbReference type="eggNOG" id="KOG2737">
    <property type="taxonomic scope" value="Eukaryota"/>
</dbReference>
<dbReference type="InterPro" id="IPR007865">
    <property type="entry name" value="Aminopep_P_N"/>
</dbReference>
<proteinExistence type="inferred from homology"/>
<dbReference type="SMART" id="SM01011">
    <property type="entry name" value="AMP_N"/>
    <property type="match status" value="1"/>
</dbReference>
<accession>A0A0L0HB56</accession>
<dbReference type="SUPFAM" id="SSF55920">
    <property type="entry name" value="Creatinase/aminopeptidase"/>
    <property type="match status" value="1"/>
</dbReference>
<keyword evidence="4" id="KW-0378">Hydrolase</keyword>
<evidence type="ECO:0000259" key="7">
    <source>
        <dbReference type="SMART" id="SM01011"/>
    </source>
</evidence>
<dbReference type="OrthoDB" id="10261878at2759"/>
<evidence type="ECO:0000256" key="5">
    <source>
        <dbReference type="ARBA" id="ARBA00023211"/>
    </source>
</evidence>
<evidence type="ECO:0000313" key="9">
    <source>
        <dbReference type="Proteomes" id="UP000053201"/>
    </source>
</evidence>
<dbReference type="GO" id="GO:0070006">
    <property type="term" value="F:metalloaminopeptidase activity"/>
    <property type="evidence" value="ECO:0007669"/>
    <property type="project" value="InterPro"/>
</dbReference>
<dbReference type="PANTHER" id="PTHR43226:SF1">
    <property type="entry name" value="XAA-PRO DIPEPTIDASE"/>
    <property type="match status" value="1"/>
</dbReference>
<dbReference type="Pfam" id="PF05195">
    <property type="entry name" value="AMP_N"/>
    <property type="match status" value="1"/>
</dbReference>
<evidence type="ECO:0000256" key="6">
    <source>
        <dbReference type="RuleBase" id="RU000590"/>
    </source>
</evidence>
<feature type="domain" description="Aminopeptidase P N-terminal" evidence="7">
    <location>
        <begin position="5"/>
        <end position="141"/>
    </location>
</feature>
<evidence type="ECO:0000313" key="8">
    <source>
        <dbReference type="EMBL" id="KNC98815.1"/>
    </source>
</evidence>
<dbReference type="PANTHER" id="PTHR43226">
    <property type="entry name" value="XAA-PRO AMINOPEPTIDASE 3"/>
    <property type="match status" value="1"/>
</dbReference>
<keyword evidence="5" id="KW-0464">Manganese</keyword>
<dbReference type="GeneID" id="27689144"/>
<evidence type="ECO:0000256" key="1">
    <source>
        <dbReference type="ARBA" id="ARBA00001936"/>
    </source>
</evidence>
<protein>
    <recommendedName>
        <fullName evidence="7">Aminopeptidase P N-terminal domain-containing protein</fullName>
    </recommendedName>
</protein>
<dbReference type="PROSITE" id="PS00491">
    <property type="entry name" value="PROLINE_PEPTIDASE"/>
    <property type="match status" value="1"/>
</dbReference>
<dbReference type="FunFam" id="3.90.230.10:FF:000002">
    <property type="entry name" value="Xaa-Pro aminopeptidase 3"/>
    <property type="match status" value="1"/>
</dbReference>
<dbReference type="SUPFAM" id="SSF53092">
    <property type="entry name" value="Creatinase/prolidase N-terminal domain"/>
    <property type="match status" value="1"/>
</dbReference>
<evidence type="ECO:0000256" key="3">
    <source>
        <dbReference type="ARBA" id="ARBA00022723"/>
    </source>
</evidence>
<dbReference type="RefSeq" id="XP_016606855.1">
    <property type="nucleotide sequence ID" value="XM_016754001.1"/>
</dbReference>
<dbReference type="InterPro" id="IPR001131">
    <property type="entry name" value="Peptidase_M24B_aminopep-P_CS"/>
</dbReference>
<dbReference type="Gene3D" id="3.90.230.10">
    <property type="entry name" value="Creatinase/methionine aminopeptidase superfamily"/>
    <property type="match status" value="1"/>
</dbReference>
<dbReference type="GO" id="GO:0006508">
    <property type="term" value="P:proteolysis"/>
    <property type="evidence" value="ECO:0007669"/>
    <property type="project" value="TreeGrafter"/>
</dbReference>